<keyword evidence="2" id="KW-1133">Transmembrane helix</keyword>
<dbReference type="OrthoDB" id="1737929at2759"/>
<evidence type="ECO:0000313" key="4">
    <source>
        <dbReference type="Proteomes" id="UP000237105"/>
    </source>
</evidence>
<evidence type="ECO:0000256" key="1">
    <source>
        <dbReference type="SAM" id="MobiDB-lite"/>
    </source>
</evidence>
<sequence>MPTTVSSVEHALCVIVVIIIMTVMSTRAATPKPSLLPVKHAPSPSSISLQPIEKPLRRDEEEHSHFQPEFIQDYGFWNPTPYFGGGHAAPIPHGHVVEETCCDSSAPNLFTTDKNNMAPEERS</sequence>
<feature type="compositionally biased region" description="Basic and acidic residues" evidence="1">
    <location>
        <begin position="54"/>
        <end position="64"/>
    </location>
</feature>
<evidence type="ECO:0000313" key="3">
    <source>
        <dbReference type="EMBL" id="PON51988.1"/>
    </source>
</evidence>
<protein>
    <submittedName>
        <fullName evidence="3">Transmembrane protein</fullName>
    </submittedName>
</protein>
<comment type="caution">
    <text evidence="3">The sequence shown here is derived from an EMBL/GenBank/DDBJ whole genome shotgun (WGS) entry which is preliminary data.</text>
</comment>
<name>A0A2P5BT75_PARAD</name>
<feature type="transmembrane region" description="Helical" evidence="2">
    <location>
        <begin position="6"/>
        <end position="24"/>
    </location>
</feature>
<evidence type="ECO:0000256" key="2">
    <source>
        <dbReference type="SAM" id="Phobius"/>
    </source>
</evidence>
<feature type="region of interest" description="Disordered" evidence="1">
    <location>
        <begin position="33"/>
        <end position="64"/>
    </location>
</feature>
<organism evidence="3 4">
    <name type="scientific">Parasponia andersonii</name>
    <name type="common">Sponia andersonii</name>
    <dbReference type="NCBI Taxonomy" id="3476"/>
    <lineage>
        <taxon>Eukaryota</taxon>
        <taxon>Viridiplantae</taxon>
        <taxon>Streptophyta</taxon>
        <taxon>Embryophyta</taxon>
        <taxon>Tracheophyta</taxon>
        <taxon>Spermatophyta</taxon>
        <taxon>Magnoliopsida</taxon>
        <taxon>eudicotyledons</taxon>
        <taxon>Gunneridae</taxon>
        <taxon>Pentapetalae</taxon>
        <taxon>rosids</taxon>
        <taxon>fabids</taxon>
        <taxon>Rosales</taxon>
        <taxon>Cannabaceae</taxon>
        <taxon>Parasponia</taxon>
    </lineage>
</organism>
<dbReference type="AlphaFoldDB" id="A0A2P5BT75"/>
<proteinExistence type="predicted"/>
<reference evidence="4" key="1">
    <citation type="submission" date="2016-06" db="EMBL/GenBank/DDBJ databases">
        <title>Parallel loss of symbiosis genes in relatives of nitrogen-fixing non-legume Parasponia.</title>
        <authorList>
            <person name="Van Velzen R."/>
            <person name="Holmer R."/>
            <person name="Bu F."/>
            <person name="Rutten L."/>
            <person name="Van Zeijl A."/>
            <person name="Liu W."/>
            <person name="Santuari L."/>
            <person name="Cao Q."/>
            <person name="Sharma T."/>
            <person name="Shen D."/>
            <person name="Roswanjaya Y."/>
            <person name="Wardhani T."/>
            <person name="Kalhor M.S."/>
            <person name="Jansen J."/>
            <person name="Van den Hoogen J."/>
            <person name="Gungor B."/>
            <person name="Hartog M."/>
            <person name="Hontelez J."/>
            <person name="Verver J."/>
            <person name="Yang W.-C."/>
            <person name="Schijlen E."/>
            <person name="Repin R."/>
            <person name="Schilthuizen M."/>
            <person name="Schranz E."/>
            <person name="Heidstra R."/>
            <person name="Miyata K."/>
            <person name="Fedorova E."/>
            <person name="Kohlen W."/>
            <person name="Bisseling T."/>
            <person name="Smit S."/>
            <person name="Geurts R."/>
        </authorList>
    </citation>
    <scope>NUCLEOTIDE SEQUENCE [LARGE SCALE GENOMIC DNA]</scope>
    <source>
        <strain evidence="4">cv. WU1-14</strain>
    </source>
</reference>
<dbReference type="EMBL" id="JXTB01000226">
    <property type="protein sequence ID" value="PON51988.1"/>
    <property type="molecule type" value="Genomic_DNA"/>
</dbReference>
<accession>A0A2P5BT75</accession>
<keyword evidence="2 3" id="KW-0812">Transmembrane</keyword>
<gene>
    <name evidence="3" type="ORF">PanWU01x14_212310</name>
</gene>
<keyword evidence="2" id="KW-0472">Membrane</keyword>
<dbReference type="Proteomes" id="UP000237105">
    <property type="component" value="Unassembled WGS sequence"/>
</dbReference>
<keyword evidence="4" id="KW-1185">Reference proteome</keyword>